<organism evidence="3 4">
    <name type="scientific">Novosphingobium album</name>
    <name type="common">ex Liu et al. 2023</name>
    <dbReference type="NCBI Taxonomy" id="3031130"/>
    <lineage>
        <taxon>Bacteria</taxon>
        <taxon>Pseudomonadati</taxon>
        <taxon>Pseudomonadota</taxon>
        <taxon>Alphaproteobacteria</taxon>
        <taxon>Sphingomonadales</taxon>
        <taxon>Sphingomonadaceae</taxon>
        <taxon>Novosphingobium</taxon>
    </lineage>
</organism>
<feature type="transmembrane region" description="Helical" evidence="1">
    <location>
        <begin position="141"/>
        <end position="159"/>
    </location>
</feature>
<feature type="transmembrane region" description="Helical" evidence="1">
    <location>
        <begin position="336"/>
        <end position="357"/>
    </location>
</feature>
<keyword evidence="1" id="KW-1133">Transmembrane helix</keyword>
<keyword evidence="3" id="KW-0012">Acyltransferase</keyword>
<feature type="transmembrane region" description="Helical" evidence="1">
    <location>
        <begin position="39"/>
        <end position="59"/>
    </location>
</feature>
<dbReference type="InterPro" id="IPR002656">
    <property type="entry name" value="Acyl_transf_3_dom"/>
</dbReference>
<evidence type="ECO:0000313" key="3">
    <source>
        <dbReference type="EMBL" id="MDE8653180.1"/>
    </source>
</evidence>
<evidence type="ECO:0000259" key="2">
    <source>
        <dbReference type="Pfam" id="PF01757"/>
    </source>
</evidence>
<dbReference type="InterPro" id="IPR050879">
    <property type="entry name" value="Acyltransferase_3"/>
</dbReference>
<name>A0ABT5WT08_9SPHN</name>
<protein>
    <submittedName>
        <fullName evidence="3">Acyltransferase</fullName>
    </submittedName>
</protein>
<sequence>MLATGSTEIDGAVAPLAKEGSMLDRVIDNATGEIRSLTGIRGASAVCIVIVHACLTFGLAIGGGPLVDLFFGLSGFVIAYVYLPRFARGETWRGFARARFARLYPLYFATALAFLAIRLAEASVAGSPPKDVNPTQIFQEMALVTALPVIGTGIVWNIPAWSVVMEWWINFTLFPLIVLLGSRAAIRPLVVVSGISLVAWAGFLIYADSRGFELQTGWIGYGRAWFAFGAGWVVYRAWRETSWRLPARHGRWLSWASLALTFSPYLTGWASEWLAVPLFPIVIFFLLTQKSAICSFLSSRALVFLGDISYSIYLMHIMVIRAMQALFHLAHFENRLLFVFNVVVVTLIVSVVTYSFIEKPARKLVRGR</sequence>
<reference evidence="3 4" key="1">
    <citation type="submission" date="2023-03" db="EMBL/GenBank/DDBJ databases">
        <title>NovoSphingobium album sp. nov. isolated from polycyclic aromatic hydrocarbons- and heavy-metal polluted soil.</title>
        <authorList>
            <person name="Liu Z."/>
            <person name="Wang K."/>
        </authorList>
    </citation>
    <scope>NUCLEOTIDE SEQUENCE [LARGE SCALE GENOMIC DNA]</scope>
    <source>
        <strain evidence="3 4">H3SJ31-1</strain>
    </source>
</reference>
<gene>
    <name evidence="3" type="ORF">PYV00_15875</name>
</gene>
<dbReference type="EMBL" id="JARESE010000051">
    <property type="protein sequence ID" value="MDE8653180.1"/>
    <property type="molecule type" value="Genomic_DNA"/>
</dbReference>
<feature type="domain" description="Acyltransferase 3" evidence="2">
    <location>
        <begin position="35"/>
        <end position="354"/>
    </location>
</feature>
<feature type="transmembrane region" description="Helical" evidence="1">
    <location>
        <begin position="103"/>
        <end position="120"/>
    </location>
</feature>
<dbReference type="GO" id="GO:0016746">
    <property type="term" value="F:acyltransferase activity"/>
    <property type="evidence" value="ECO:0007669"/>
    <property type="project" value="UniProtKB-KW"/>
</dbReference>
<dbReference type="RefSeq" id="WP_275229289.1">
    <property type="nucleotide sequence ID" value="NZ_JARESE010000051.1"/>
</dbReference>
<feature type="transmembrane region" description="Helical" evidence="1">
    <location>
        <begin position="189"/>
        <end position="206"/>
    </location>
</feature>
<keyword evidence="4" id="KW-1185">Reference proteome</keyword>
<accession>A0ABT5WT08</accession>
<proteinExistence type="predicted"/>
<keyword evidence="1" id="KW-0472">Membrane</keyword>
<keyword evidence="3" id="KW-0808">Transferase</keyword>
<evidence type="ECO:0000313" key="4">
    <source>
        <dbReference type="Proteomes" id="UP001216253"/>
    </source>
</evidence>
<dbReference type="PANTHER" id="PTHR23028:SF131">
    <property type="entry name" value="BLR2367 PROTEIN"/>
    <property type="match status" value="1"/>
</dbReference>
<feature type="transmembrane region" description="Helical" evidence="1">
    <location>
        <begin position="66"/>
        <end position="83"/>
    </location>
</feature>
<comment type="caution">
    <text evidence="3">The sequence shown here is derived from an EMBL/GenBank/DDBJ whole genome shotgun (WGS) entry which is preliminary data.</text>
</comment>
<dbReference type="PANTHER" id="PTHR23028">
    <property type="entry name" value="ACETYLTRANSFERASE"/>
    <property type="match status" value="1"/>
</dbReference>
<dbReference type="Proteomes" id="UP001216253">
    <property type="component" value="Unassembled WGS sequence"/>
</dbReference>
<feature type="transmembrane region" description="Helical" evidence="1">
    <location>
        <begin position="273"/>
        <end position="298"/>
    </location>
</feature>
<evidence type="ECO:0000256" key="1">
    <source>
        <dbReference type="SAM" id="Phobius"/>
    </source>
</evidence>
<dbReference type="Pfam" id="PF01757">
    <property type="entry name" value="Acyl_transf_3"/>
    <property type="match status" value="1"/>
</dbReference>
<keyword evidence="1" id="KW-0812">Transmembrane</keyword>